<reference evidence="2" key="1">
    <citation type="journal article" date="2023" name="Int. J. Syst. Evol. Microbiol.">
        <title>Mesoterricola silvestris gen. nov., sp. nov., Mesoterricola sediminis sp. nov., Geothrix oryzae sp. nov., Geothrix edaphica sp. nov., Geothrix rubra sp. nov., and Geothrix limicola sp. nov., six novel members of Acidobacteriota isolated from soils.</title>
        <authorList>
            <person name="Itoh H."/>
            <person name="Sugisawa Y."/>
            <person name="Mise K."/>
            <person name="Xu Z."/>
            <person name="Kuniyasu M."/>
            <person name="Ushijima N."/>
            <person name="Kawano K."/>
            <person name="Kobayashi E."/>
            <person name="Shiratori Y."/>
            <person name="Masuda Y."/>
            <person name="Senoo K."/>
        </authorList>
    </citation>
    <scope>NUCLEOTIDE SEQUENCE [LARGE SCALE GENOMIC DNA]</scope>
    <source>
        <strain evidence="2">W79</strain>
    </source>
</reference>
<name>A0AA48GR33_9BACT</name>
<proteinExistence type="predicted"/>
<accession>A0AA48GR33</accession>
<dbReference type="EMBL" id="AP027080">
    <property type="protein sequence ID" value="BDU72675.1"/>
    <property type="molecule type" value="Genomic_DNA"/>
</dbReference>
<dbReference type="KEGG" id="msil:METEAL_18490"/>
<evidence type="ECO:0000313" key="2">
    <source>
        <dbReference type="Proteomes" id="UP001238179"/>
    </source>
</evidence>
<gene>
    <name evidence="1" type="ORF">METEAL_18490</name>
</gene>
<dbReference type="Proteomes" id="UP001238179">
    <property type="component" value="Chromosome"/>
</dbReference>
<evidence type="ECO:0000313" key="1">
    <source>
        <dbReference type="EMBL" id="BDU72675.1"/>
    </source>
</evidence>
<organism evidence="1 2">
    <name type="scientific">Mesoterricola silvestris</name>
    <dbReference type="NCBI Taxonomy" id="2927979"/>
    <lineage>
        <taxon>Bacteria</taxon>
        <taxon>Pseudomonadati</taxon>
        <taxon>Acidobacteriota</taxon>
        <taxon>Holophagae</taxon>
        <taxon>Holophagales</taxon>
        <taxon>Holophagaceae</taxon>
        <taxon>Mesoterricola</taxon>
    </lineage>
</organism>
<keyword evidence="2" id="KW-1185">Reference proteome</keyword>
<dbReference type="AlphaFoldDB" id="A0AA48GR33"/>
<protein>
    <submittedName>
        <fullName evidence="1">Uncharacterized protein</fullName>
    </submittedName>
</protein>
<sequence length="110" mass="12572">MKTPVFRFQEEVLTDAPLTLVRDRLQAGLPCLRACPGLHAPEVAGEGITLRWQHHALGAVEEGTLRAEFHEQGTHLRLDGRLRGWGAFLLLGWMRWRTDRLLDRIVKELP</sequence>
<dbReference type="RefSeq" id="WP_316415585.1">
    <property type="nucleotide sequence ID" value="NZ_AP027080.1"/>
</dbReference>